<evidence type="ECO:0000259" key="2">
    <source>
        <dbReference type="Pfam" id="PF01548"/>
    </source>
</evidence>
<dbReference type="PANTHER" id="PTHR33055:SF15">
    <property type="entry name" value="TRANSPOSASE-RELATED"/>
    <property type="match status" value="1"/>
</dbReference>
<feature type="domain" description="Transposase IS116/IS110/IS902 C-terminal" evidence="3">
    <location>
        <begin position="249"/>
        <end position="334"/>
    </location>
</feature>
<comment type="caution">
    <text evidence="4">The sequence shown here is derived from an EMBL/GenBank/DDBJ whole genome shotgun (WGS) entry which is preliminary data.</text>
</comment>
<dbReference type="InterPro" id="IPR003346">
    <property type="entry name" value="Transposase_20"/>
</dbReference>
<evidence type="ECO:0000313" key="4">
    <source>
        <dbReference type="EMBL" id="OUM90253.1"/>
    </source>
</evidence>
<dbReference type="GO" id="GO:0004803">
    <property type="term" value="F:transposase activity"/>
    <property type="evidence" value="ECO:0007669"/>
    <property type="project" value="InterPro"/>
</dbReference>
<dbReference type="NCBIfam" id="NF033542">
    <property type="entry name" value="transpos_IS110"/>
    <property type="match status" value="1"/>
</dbReference>
<name>A0A1Y3PSB9_9BACI</name>
<protein>
    <submittedName>
        <fullName evidence="4">Transposase</fullName>
    </submittedName>
</protein>
<feature type="domain" description="Transposase IS110-like N-terminal" evidence="2">
    <location>
        <begin position="9"/>
        <end position="152"/>
    </location>
</feature>
<accession>A0A1Y3PSB9</accession>
<dbReference type="InterPro" id="IPR002525">
    <property type="entry name" value="Transp_IS110-like_N"/>
</dbReference>
<dbReference type="GO" id="GO:0003677">
    <property type="term" value="F:DNA binding"/>
    <property type="evidence" value="ECO:0007669"/>
    <property type="project" value="InterPro"/>
</dbReference>
<proteinExistence type="predicted"/>
<dbReference type="GO" id="GO:0006313">
    <property type="term" value="P:DNA transposition"/>
    <property type="evidence" value="ECO:0007669"/>
    <property type="project" value="InterPro"/>
</dbReference>
<dbReference type="PANTHER" id="PTHR33055">
    <property type="entry name" value="TRANSPOSASE FOR INSERTION SEQUENCE ELEMENT IS1111A"/>
    <property type="match status" value="1"/>
</dbReference>
<dbReference type="Pfam" id="PF01548">
    <property type="entry name" value="DEDD_Tnp_IS110"/>
    <property type="match status" value="1"/>
</dbReference>
<evidence type="ECO:0000259" key="3">
    <source>
        <dbReference type="Pfam" id="PF02371"/>
    </source>
</evidence>
<dbReference type="InterPro" id="IPR047650">
    <property type="entry name" value="Transpos_IS110"/>
</dbReference>
<dbReference type="Pfam" id="PF02371">
    <property type="entry name" value="Transposase_20"/>
    <property type="match status" value="1"/>
</dbReference>
<evidence type="ECO:0000256" key="1">
    <source>
        <dbReference type="SAM" id="MobiDB-lite"/>
    </source>
</evidence>
<feature type="region of interest" description="Disordered" evidence="1">
    <location>
        <begin position="291"/>
        <end position="310"/>
    </location>
</feature>
<evidence type="ECO:0000313" key="5">
    <source>
        <dbReference type="Proteomes" id="UP000196475"/>
    </source>
</evidence>
<dbReference type="EMBL" id="LZRT01000020">
    <property type="protein sequence ID" value="OUM90253.1"/>
    <property type="molecule type" value="Genomic_DNA"/>
</dbReference>
<dbReference type="AlphaFoldDB" id="A0A1Y3PSB9"/>
<dbReference type="Proteomes" id="UP000196475">
    <property type="component" value="Unassembled WGS sequence"/>
</dbReference>
<organism evidence="4 5">
    <name type="scientific">Bacillus thermozeamaize</name>
    <dbReference type="NCBI Taxonomy" id="230954"/>
    <lineage>
        <taxon>Bacteria</taxon>
        <taxon>Bacillati</taxon>
        <taxon>Bacillota</taxon>
        <taxon>Bacilli</taxon>
        <taxon>Bacillales</taxon>
        <taxon>Bacillaceae</taxon>
        <taxon>Bacillus</taxon>
    </lineage>
</organism>
<reference evidence="5" key="1">
    <citation type="submission" date="2016-06" db="EMBL/GenBank/DDBJ databases">
        <authorList>
            <person name="Nascimento L."/>
            <person name="Pereira R.V."/>
            <person name="Martins L.F."/>
            <person name="Quaggio R.B."/>
            <person name="Silva A.M."/>
            <person name="Setubal J.C."/>
        </authorList>
    </citation>
    <scope>NUCLEOTIDE SEQUENCE [LARGE SCALE GENOMIC DNA]</scope>
</reference>
<gene>
    <name evidence="4" type="ORF">BAA01_00210</name>
</gene>
<sequence>MDVVYSHVCGLDVHKKTVVACIITPDEKEIRTFSTMTDDLLQMVDWIKSKGCTHAAMESTGSYWKPVYNLLETEEIQTLVVNAQHIKHVPGRKTDVKDAEWIASLLRHGLLRGSFIPPRDQRDLRELIRYRRSLIEERAREVNRIQKVLEGANIKLSSVASDILGKSARAMIEALIAGNVDPESLSELALRRLKNKKADLQRALKGLIGPHQRLMLQTQLRHVDELDALIQQLDEEIKRRMLPFEEDLERLDTIPGVARRTAEQIVAETGTDMSRFPSAAHLCSWAGVAPGNNESAGKRKSGRTTKGNPKLRSALIEAARAAVRTKHTYLSSLYHRIAARRGANRAAVAMAHRILTIVYHLLKEKQVYNELGPHYYEERRREQMARQAIRKLEMLGYDVMVKEREQTA</sequence>